<feature type="domain" description="Glycosyl transferase family 28 C-terminal" evidence="2">
    <location>
        <begin position="250"/>
        <end position="346"/>
    </location>
</feature>
<dbReference type="PANTHER" id="PTHR21015">
    <property type="entry name" value="UDP-N-ACETYLGLUCOSAMINE--N-ACETYLMURAMYL-(PENTAPEPTIDE) PYROPHOSPHORYL-UNDECAPRENOL N-ACETYLGLUCOSAMINE TRANSFERASE 1"/>
    <property type="match status" value="1"/>
</dbReference>
<dbReference type="HOGENOM" id="CLU_060247_0_0_2"/>
<organism evidence="4 5">
    <name type="scientific">Methanosarcina siciliae C2J</name>
    <dbReference type="NCBI Taxonomy" id="1434118"/>
    <lineage>
        <taxon>Archaea</taxon>
        <taxon>Methanobacteriati</taxon>
        <taxon>Methanobacteriota</taxon>
        <taxon>Stenosarchaea group</taxon>
        <taxon>Methanomicrobia</taxon>
        <taxon>Methanosarcinales</taxon>
        <taxon>Methanosarcinaceae</taxon>
        <taxon>Methanosarcina</taxon>
    </lineage>
</organism>
<dbReference type="SUPFAM" id="SSF53756">
    <property type="entry name" value="UDP-Glycosyltransferase/glycogen phosphorylase"/>
    <property type="match status" value="1"/>
</dbReference>
<dbReference type="Pfam" id="PF04101">
    <property type="entry name" value="Glyco_tran_28_C"/>
    <property type="match status" value="1"/>
</dbReference>
<dbReference type="PATRIC" id="fig|1434118.4.peg.518"/>
<dbReference type="GO" id="GO:0016758">
    <property type="term" value="F:hexosyltransferase activity"/>
    <property type="evidence" value="ECO:0007669"/>
    <property type="project" value="InterPro"/>
</dbReference>
<sequence length="388" mass="43742">MKILLFICGEGLGHTSRCLALGKELLAAEHEVHFGAYGYSKELVEKTGYSAWEIRPEIRLRGETGTFEIGKSVKETLRNLSPAGFRKLLKLIEALDPDVVLSDGYYSGVLAARSRKVPVYFIGHQFNMEEFFQKRGPLLDAAGKLVRKFYNYIFSSVDGIIVPDYPLPYSVNRRNFTISRALNENIFFSGPLIRSRYGEVEAKTLRHPNVLSTIGAFGYRAAIFRKVLEAAKLDPDIHYTFIAGPEIVPKQFPEIPENVEFTGFTDNPFPYYRGSDLVITAGGHGTIMESLAFGLPVLSFPDEKHTEQENNATVLEEAGYGKRMSYLTHPEVILACIREVLEDENYRRKTRRLMELAEVLDGPAAVRKLLEEKFGERPAGEENSKEET</sequence>
<accession>A0A0E3PJ83</accession>
<dbReference type="EMBL" id="CP009508">
    <property type="protein sequence ID" value="AKB34993.1"/>
    <property type="molecule type" value="Genomic_DNA"/>
</dbReference>
<evidence type="ECO:0000313" key="4">
    <source>
        <dbReference type="EMBL" id="AKB34993.1"/>
    </source>
</evidence>
<dbReference type="Pfam" id="PF13439">
    <property type="entry name" value="Glyco_transf_4"/>
    <property type="match status" value="1"/>
</dbReference>
<evidence type="ECO:0000313" key="5">
    <source>
        <dbReference type="Proteomes" id="UP000033123"/>
    </source>
</evidence>
<dbReference type="KEGG" id="msj:MSSAC_0403"/>
<dbReference type="Gene3D" id="3.40.50.2000">
    <property type="entry name" value="Glycogen Phosphorylase B"/>
    <property type="match status" value="2"/>
</dbReference>
<dbReference type="AlphaFoldDB" id="A0A0E3PJ83"/>
<dbReference type="InterPro" id="IPR007235">
    <property type="entry name" value="Glyco_trans_28_C"/>
</dbReference>
<name>A0A0E3PJ83_9EURY</name>
<dbReference type="RefSeq" id="WP_048169582.1">
    <property type="nucleotide sequence ID" value="NZ_CP009508.1"/>
</dbReference>
<feature type="domain" description="Glycosyltransferase subfamily 4-like N-terminal" evidence="3">
    <location>
        <begin position="16"/>
        <end position="163"/>
    </location>
</feature>
<dbReference type="CDD" id="cd03785">
    <property type="entry name" value="GT28_MurG"/>
    <property type="match status" value="1"/>
</dbReference>
<protein>
    <submittedName>
        <fullName evidence="4">Glycosyltransferase</fullName>
    </submittedName>
</protein>
<keyword evidence="4" id="KW-0808">Transferase</keyword>
<evidence type="ECO:0000259" key="2">
    <source>
        <dbReference type="Pfam" id="PF04101"/>
    </source>
</evidence>
<dbReference type="GeneID" id="24859136"/>
<evidence type="ECO:0000256" key="1">
    <source>
        <dbReference type="ARBA" id="ARBA00006962"/>
    </source>
</evidence>
<reference evidence="4 5" key="1">
    <citation type="submission" date="2014-07" db="EMBL/GenBank/DDBJ databases">
        <title>Methanogenic archaea and the global carbon cycle.</title>
        <authorList>
            <person name="Henriksen J.R."/>
            <person name="Luke J."/>
            <person name="Reinhart S."/>
            <person name="Benedict M.N."/>
            <person name="Youngblut N.D."/>
            <person name="Metcalf M.E."/>
            <person name="Whitaker R.J."/>
            <person name="Metcalf W.W."/>
        </authorList>
    </citation>
    <scope>NUCLEOTIDE SEQUENCE [LARGE SCALE GENOMIC DNA]</scope>
    <source>
        <strain evidence="4 5">C2J</strain>
    </source>
</reference>
<dbReference type="PANTHER" id="PTHR21015:SF22">
    <property type="entry name" value="GLYCOSYLTRANSFERASE"/>
    <property type="match status" value="1"/>
</dbReference>
<comment type="similarity">
    <text evidence="1">Belongs to the glycosyltransferase 28 family.</text>
</comment>
<evidence type="ECO:0000259" key="3">
    <source>
        <dbReference type="Pfam" id="PF13439"/>
    </source>
</evidence>
<gene>
    <name evidence="4" type="ORF">MSSAC_0403</name>
</gene>
<dbReference type="InterPro" id="IPR028098">
    <property type="entry name" value="Glyco_trans_4-like_N"/>
</dbReference>
<proteinExistence type="inferred from homology"/>
<dbReference type="STRING" id="1434118.MSSAC_0403"/>
<dbReference type="Proteomes" id="UP000033123">
    <property type="component" value="Chromosome"/>
</dbReference>